<evidence type="ECO:0000313" key="2">
    <source>
        <dbReference type="EMBL" id="TNN58923.1"/>
    </source>
</evidence>
<gene>
    <name evidence="2" type="ORF">EYF80_030836</name>
</gene>
<comment type="caution">
    <text evidence="2">The sequence shown here is derived from an EMBL/GenBank/DDBJ whole genome shotgun (WGS) entry which is preliminary data.</text>
</comment>
<sequence length="95" mass="10613">MCDAHRRTQARDPARPAPRSRNVQNYRGQRVKCLTWFNSAHHFSVVPPVSVTRHRLTPLPSAAVSQPLVGEWSRGPTAQSGETRARRGPCRGDES</sequence>
<keyword evidence="3" id="KW-1185">Reference proteome</keyword>
<name>A0A4Z2H1G4_9TELE</name>
<reference evidence="2 3" key="1">
    <citation type="submission" date="2019-03" db="EMBL/GenBank/DDBJ databases">
        <title>First draft genome of Liparis tanakae, snailfish: a comprehensive survey of snailfish specific genes.</title>
        <authorList>
            <person name="Kim W."/>
            <person name="Song I."/>
            <person name="Jeong J.-H."/>
            <person name="Kim D."/>
            <person name="Kim S."/>
            <person name="Ryu S."/>
            <person name="Song J.Y."/>
            <person name="Lee S.K."/>
        </authorList>
    </citation>
    <scope>NUCLEOTIDE SEQUENCE [LARGE SCALE GENOMIC DNA]</scope>
    <source>
        <tissue evidence="2">Muscle</tissue>
    </source>
</reference>
<protein>
    <submittedName>
        <fullName evidence="2">Uncharacterized protein</fullName>
    </submittedName>
</protein>
<feature type="region of interest" description="Disordered" evidence="1">
    <location>
        <begin position="1"/>
        <end position="25"/>
    </location>
</feature>
<accession>A0A4Z2H1G4</accession>
<dbReference type="Proteomes" id="UP000314294">
    <property type="component" value="Unassembled WGS sequence"/>
</dbReference>
<dbReference type="EMBL" id="SRLO01000367">
    <property type="protein sequence ID" value="TNN58923.1"/>
    <property type="molecule type" value="Genomic_DNA"/>
</dbReference>
<evidence type="ECO:0000256" key="1">
    <source>
        <dbReference type="SAM" id="MobiDB-lite"/>
    </source>
</evidence>
<evidence type="ECO:0000313" key="3">
    <source>
        <dbReference type="Proteomes" id="UP000314294"/>
    </source>
</evidence>
<proteinExistence type="predicted"/>
<feature type="region of interest" description="Disordered" evidence="1">
    <location>
        <begin position="67"/>
        <end position="95"/>
    </location>
</feature>
<feature type="compositionally biased region" description="Basic and acidic residues" evidence="1">
    <location>
        <begin position="1"/>
        <end position="14"/>
    </location>
</feature>
<organism evidence="2 3">
    <name type="scientific">Liparis tanakae</name>
    <name type="common">Tanaka's snailfish</name>
    <dbReference type="NCBI Taxonomy" id="230148"/>
    <lineage>
        <taxon>Eukaryota</taxon>
        <taxon>Metazoa</taxon>
        <taxon>Chordata</taxon>
        <taxon>Craniata</taxon>
        <taxon>Vertebrata</taxon>
        <taxon>Euteleostomi</taxon>
        <taxon>Actinopterygii</taxon>
        <taxon>Neopterygii</taxon>
        <taxon>Teleostei</taxon>
        <taxon>Neoteleostei</taxon>
        <taxon>Acanthomorphata</taxon>
        <taxon>Eupercaria</taxon>
        <taxon>Perciformes</taxon>
        <taxon>Cottioidei</taxon>
        <taxon>Cottales</taxon>
        <taxon>Liparidae</taxon>
        <taxon>Liparis</taxon>
    </lineage>
</organism>
<dbReference type="AlphaFoldDB" id="A0A4Z2H1G4"/>